<evidence type="ECO:0000313" key="3">
    <source>
        <dbReference type="Proteomes" id="UP000217005"/>
    </source>
</evidence>
<reference evidence="2 3" key="1">
    <citation type="submission" date="2017-05" db="EMBL/GenBank/DDBJ databases">
        <title>Complete and WGS of Bordetella genogroups.</title>
        <authorList>
            <person name="Spilker T."/>
            <person name="LiPuma J."/>
        </authorList>
    </citation>
    <scope>NUCLEOTIDE SEQUENCE [LARGE SCALE GENOMIC DNA]</scope>
    <source>
        <strain evidence="2 3">AU17610</strain>
    </source>
</reference>
<feature type="transmembrane region" description="Helical" evidence="1">
    <location>
        <begin position="6"/>
        <end position="25"/>
    </location>
</feature>
<dbReference type="OrthoDB" id="8641644at2"/>
<dbReference type="Proteomes" id="UP000217005">
    <property type="component" value="Unassembled WGS sequence"/>
</dbReference>
<organism evidence="2 3">
    <name type="scientific">Bordetella genomosp. 1</name>
    <dbReference type="NCBI Taxonomy" id="1395607"/>
    <lineage>
        <taxon>Bacteria</taxon>
        <taxon>Pseudomonadati</taxon>
        <taxon>Pseudomonadota</taxon>
        <taxon>Betaproteobacteria</taxon>
        <taxon>Burkholderiales</taxon>
        <taxon>Alcaligenaceae</taxon>
        <taxon>Bordetella</taxon>
    </lineage>
</organism>
<dbReference type="EMBL" id="NEVL01000002">
    <property type="protein sequence ID" value="OZI39048.1"/>
    <property type="molecule type" value="Genomic_DNA"/>
</dbReference>
<dbReference type="AlphaFoldDB" id="A0A261SNV0"/>
<keyword evidence="1" id="KW-0812">Transmembrane</keyword>
<gene>
    <name evidence="2" type="ORF">CEG14_05800</name>
</gene>
<proteinExistence type="predicted"/>
<keyword evidence="1" id="KW-1133">Transmembrane helix</keyword>
<evidence type="ECO:0000313" key="2">
    <source>
        <dbReference type="EMBL" id="OZI39048.1"/>
    </source>
</evidence>
<protein>
    <submittedName>
        <fullName evidence="2">Uncharacterized protein</fullName>
    </submittedName>
</protein>
<comment type="caution">
    <text evidence="2">The sequence shown here is derived from an EMBL/GenBank/DDBJ whole genome shotgun (WGS) entry which is preliminary data.</text>
</comment>
<name>A0A261SNV0_9BORD</name>
<sequence length="157" mass="16797">MIPRAAWPYLIGAAVLALALAGWRIDRQLYGARQYDAGVATERAATLERQARVERAMQEERDRADAKYRGAVVARQDAEKTAAAQRARIDGLLRELAAGRRAAAAGASGGPHEAGPDWIGVIGACVAEYERLGGDAAEWADQVNGLQGYVRSLKLAP</sequence>
<evidence type="ECO:0000256" key="1">
    <source>
        <dbReference type="SAM" id="Phobius"/>
    </source>
</evidence>
<keyword evidence="1" id="KW-0472">Membrane</keyword>
<accession>A0A261SNV0</accession>
<dbReference type="RefSeq" id="WP_094825422.1">
    <property type="nucleotide sequence ID" value="NZ_NEVL01000002.1"/>
</dbReference>